<dbReference type="AlphaFoldDB" id="A0A6A6T3R9"/>
<sequence length="246" mass="27959">MKTTPRFTPTRSRLSVKKLVWDAFVKCYVWPGMKWLIWLSFVGQWRLTFYLFHLLEILDQYIKPFPRLLGTAIFASLAFFNGKDLGNYLEPGTAPPQLIARFGLGFCICLLSSGGHICWLLRTATIRGDSAAYFVIKALISSISVRMVISSLRVLCPFMIYLGCIATNPGQGMKMAFYVSGWTSGLVLVIWLSSSGVAIERHVAIWERNRLIRPQRKHASQTKVLKQRPKLEQVDMNIDLEANILL</sequence>
<keyword evidence="1" id="KW-0812">Transmembrane</keyword>
<organism evidence="2 3">
    <name type="scientific">Lophiostoma macrostomum CBS 122681</name>
    <dbReference type="NCBI Taxonomy" id="1314788"/>
    <lineage>
        <taxon>Eukaryota</taxon>
        <taxon>Fungi</taxon>
        <taxon>Dikarya</taxon>
        <taxon>Ascomycota</taxon>
        <taxon>Pezizomycotina</taxon>
        <taxon>Dothideomycetes</taxon>
        <taxon>Pleosporomycetidae</taxon>
        <taxon>Pleosporales</taxon>
        <taxon>Lophiostomataceae</taxon>
        <taxon>Lophiostoma</taxon>
    </lineage>
</organism>
<dbReference type="EMBL" id="MU004375">
    <property type="protein sequence ID" value="KAF2653801.1"/>
    <property type="molecule type" value="Genomic_DNA"/>
</dbReference>
<keyword evidence="1" id="KW-0472">Membrane</keyword>
<dbReference type="Proteomes" id="UP000799324">
    <property type="component" value="Unassembled WGS sequence"/>
</dbReference>
<feature type="transmembrane region" description="Helical" evidence="1">
    <location>
        <begin position="175"/>
        <end position="199"/>
    </location>
</feature>
<feature type="transmembrane region" description="Helical" evidence="1">
    <location>
        <begin position="102"/>
        <end position="121"/>
    </location>
</feature>
<evidence type="ECO:0000256" key="1">
    <source>
        <dbReference type="SAM" id="Phobius"/>
    </source>
</evidence>
<keyword evidence="3" id="KW-1185">Reference proteome</keyword>
<evidence type="ECO:0000313" key="3">
    <source>
        <dbReference type="Proteomes" id="UP000799324"/>
    </source>
</evidence>
<gene>
    <name evidence="2" type="ORF">K491DRAFT_502567</name>
</gene>
<feature type="transmembrane region" description="Helical" evidence="1">
    <location>
        <begin position="133"/>
        <end position="155"/>
    </location>
</feature>
<name>A0A6A6T3R9_9PLEO</name>
<reference evidence="2" key="1">
    <citation type="journal article" date="2020" name="Stud. Mycol.">
        <title>101 Dothideomycetes genomes: a test case for predicting lifestyles and emergence of pathogens.</title>
        <authorList>
            <person name="Haridas S."/>
            <person name="Albert R."/>
            <person name="Binder M."/>
            <person name="Bloem J."/>
            <person name="Labutti K."/>
            <person name="Salamov A."/>
            <person name="Andreopoulos B."/>
            <person name="Baker S."/>
            <person name="Barry K."/>
            <person name="Bills G."/>
            <person name="Bluhm B."/>
            <person name="Cannon C."/>
            <person name="Castanera R."/>
            <person name="Culley D."/>
            <person name="Daum C."/>
            <person name="Ezra D."/>
            <person name="Gonzalez J."/>
            <person name="Henrissat B."/>
            <person name="Kuo A."/>
            <person name="Liang C."/>
            <person name="Lipzen A."/>
            <person name="Lutzoni F."/>
            <person name="Magnuson J."/>
            <person name="Mondo S."/>
            <person name="Nolan M."/>
            <person name="Ohm R."/>
            <person name="Pangilinan J."/>
            <person name="Park H.-J."/>
            <person name="Ramirez L."/>
            <person name="Alfaro M."/>
            <person name="Sun H."/>
            <person name="Tritt A."/>
            <person name="Yoshinaga Y."/>
            <person name="Zwiers L.-H."/>
            <person name="Turgeon B."/>
            <person name="Goodwin S."/>
            <person name="Spatafora J."/>
            <person name="Crous P."/>
            <person name="Grigoriev I."/>
        </authorList>
    </citation>
    <scope>NUCLEOTIDE SEQUENCE</scope>
    <source>
        <strain evidence="2">CBS 122681</strain>
    </source>
</reference>
<protein>
    <submittedName>
        <fullName evidence="2">Uncharacterized protein</fullName>
    </submittedName>
</protein>
<accession>A0A6A6T3R9</accession>
<keyword evidence="1" id="KW-1133">Transmembrane helix</keyword>
<evidence type="ECO:0000313" key="2">
    <source>
        <dbReference type="EMBL" id="KAF2653801.1"/>
    </source>
</evidence>
<proteinExistence type="predicted"/>